<proteinExistence type="predicted"/>
<evidence type="ECO:0000313" key="2">
    <source>
        <dbReference type="Proteomes" id="UP000789702"/>
    </source>
</evidence>
<sequence length="75" mass="8258">MRLGDKASCYQGANLPKDNLSSTNFKNIVMQIKTGKPAVQENSTESAVQEKSTEPALQDNSDKMINSQDIEPDKE</sequence>
<protein>
    <submittedName>
        <fullName evidence="1">771_t:CDS:1</fullName>
    </submittedName>
</protein>
<gene>
    <name evidence="1" type="ORF">DHETER_LOCUS7185</name>
</gene>
<accession>A0ACA9MNX7</accession>
<keyword evidence="2" id="KW-1185">Reference proteome</keyword>
<comment type="caution">
    <text evidence="1">The sequence shown here is derived from an EMBL/GenBank/DDBJ whole genome shotgun (WGS) entry which is preliminary data.</text>
</comment>
<name>A0ACA9MNX7_9GLOM</name>
<dbReference type="EMBL" id="CAJVPU010009873">
    <property type="protein sequence ID" value="CAG8599432.1"/>
    <property type="molecule type" value="Genomic_DNA"/>
</dbReference>
<organism evidence="1 2">
    <name type="scientific">Dentiscutata heterogama</name>
    <dbReference type="NCBI Taxonomy" id="1316150"/>
    <lineage>
        <taxon>Eukaryota</taxon>
        <taxon>Fungi</taxon>
        <taxon>Fungi incertae sedis</taxon>
        <taxon>Mucoromycota</taxon>
        <taxon>Glomeromycotina</taxon>
        <taxon>Glomeromycetes</taxon>
        <taxon>Diversisporales</taxon>
        <taxon>Gigasporaceae</taxon>
        <taxon>Dentiscutata</taxon>
    </lineage>
</organism>
<evidence type="ECO:0000313" key="1">
    <source>
        <dbReference type="EMBL" id="CAG8599432.1"/>
    </source>
</evidence>
<dbReference type="Proteomes" id="UP000789702">
    <property type="component" value="Unassembled WGS sequence"/>
</dbReference>
<reference evidence="1" key="1">
    <citation type="submission" date="2021-06" db="EMBL/GenBank/DDBJ databases">
        <authorList>
            <person name="Kallberg Y."/>
            <person name="Tangrot J."/>
            <person name="Rosling A."/>
        </authorList>
    </citation>
    <scope>NUCLEOTIDE SEQUENCE</scope>
    <source>
        <strain evidence="1">IL203A</strain>
    </source>
</reference>